<name>A0A1U9ZYH8_9ACTN</name>
<evidence type="ECO:0000313" key="1">
    <source>
        <dbReference type="EMBL" id="AQZ63008.1"/>
    </source>
</evidence>
<dbReference type="SUPFAM" id="SSF81301">
    <property type="entry name" value="Nucleotidyltransferase"/>
    <property type="match status" value="1"/>
</dbReference>
<reference evidence="2" key="1">
    <citation type="journal article" date="2017" name="Med. Chem. Commun.">
        <title>Nonomuraea sp. ATCC 55076 harbours the largest actinomycete chromosome to date and the kistamicin biosynthetic gene cluster.</title>
        <authorList>
            <person name="Nazari B."/>
            <person name="Forneris C.C."/>
            <person name="Gibson M.I."/>
            <person name="Moon K."/>
            <person name="Schramma K.R."/>
            <person name="Seyedsayamdost M.R."/>
        </authorList>
    </citation>
    <scope>NUCLEOTIDE SEQUENCE [LARGE SCALE GENOMIC DNA]</scope>
    <source>
        <strain evidence="2">ATCC 55076</strain>
    </source>
</reference>
<dbReference type="AlphaFoldDB" id="A0A1U9ZYH8"/>
<evidence type="ECO:0008006" key="3">
    <source>
        <dbReference type="Google" id="ProtNLM"/>
    </source>
</evidence>
<gene>
    <name evidence="1" type="ORF">BKM31_17455</name>
</gene>
<dbReference type="EMBL" id="CP017717">
    <property type="protein sequence ID" value="AQZ63008.1"/>
    <property type="molecule type" value="Genomic_DNA"/>
</dbReference>
<dbReference type="Gene3D" id="3.30.460.10">
    <property type="entry name" value="Beta Polymerase, domain 2"/>
    <property type="match status" value="1"/>
</dbReference>
<accession>A0A1U9ZYH8</accession>
<dbReference type="InterPro" id="IPR043519">
    <property type="entry name" value="NT_sf"/>
</dbReference>
<evidence type="ECO:0000313" key="2">
    <source>
        <dbReference type="Proteomes" id="UP000190797"/>
    </source>
</evidence>
<keyword evidence="2" id="KW-1185">Reference proteome</keyword>
<dbReference type="OrthoDB" id="4534190at2"/>
<sequence>MNATDTALEALAAANRPEQFTIMEQTMRLLTASPAVTHLAVRGSFAAGTSDRLSDVDLVVGVREPEYAMFTAAHDALIAARLGQLLPAWPDTIVPDLGGLGFVHLLVHRHMLYQLDLYLAPAGRVERIVAATRGRLMYTAPDHTGAPEGHPQVETFIAAARQSPPTCTELLVEVLVLTWLIRKRIVRGQQFMAYKEAHQLTTATRALARTALSPHTAYLGWYHLETDLGATPIGRACLADLAELAAEPALPTLQSLERMLATVLTLARRAAPEAVEQLATAIDAYRHYLDLR</sequence>
<dbReference type="RefSeq" id="WP_080039197.1">
    <property type="nucleotide sequence ID" value="NZ_CP017717.1"/>
</dbReference>
<dbReference type="KEGG" id="noa:BKM31_17455"/>
<organism evidence="1 2">
    <name type="scientific">[Actinomadura] parvosata subsp. kistnae</name>
    <dbReference type="NCBI Taxonomy" id="1909395"/>
    <lineage>
        <taxon>Bacteria</taxon>
        <taxon>Bacillati</taxon>
        <taxon>Actinomycetota</taxon>
        <taxon>Actinomycetes</taxon>
        <taxon>Streptosporangiales</taxon>
        <taxon>Streptosporangiaceae</taxon>
        <taxon>Nonomuraea</taxon>
    </lineage>
</organism>
<dbReference type="STRING" id="1909395.BKM31_17455"/>
<proteinExistence type="predicted"/>
<protein>
    <recommendedName>
        <fullName evidence="3">Polymerase nucleotidyl transferase domain-containing protein</fullName>
    </recommendedName>
</protein>
<dbReference type="Proteomes" id="UP000190797">
    <property type="component" value="Chromosome"/>
</dbReference>